<dbReference type="GO" id="GO:0005829">
    <property type="term" value="C:cytosol"/>
    <property type="evidence" value="ECO:0007669"/>
    <property type="project" value="TreeGrafter"/>
</dbReference>
<dbReference type="InterPro" id="IPR012337">
    <property type="entry name" value="RNaseH-like_sf"/>
</dbReference>
<feature type="region of interest" description="Disordered" evidence="2">
    <location>
        <begin position="202"/>
        <end position="242"/>
    </location>
</feature>
<evidence type="ECO:0000313" key="5">
    <source>
        <dbReference type="Proteomes" id="UP000502345"/>
    </source>
</evidence>
<protein>
    <submittedName>
        <fullName evidence="4">IS30 family transposase</fullName>
    </submittedName>
</protein>
<keyword evidence="1" id="KW-0233">DNA recombination</keyword>
<dbReference type="InterPro" id="IPR053392">
    <property type="entry name" value="Transposase_IS30-like"/>
</dbReference>
<evidence type="ECO:0000313" key="4">
    <source>
        <dbReference type="EMBL" id="QIP39865.1"/>
    </source>
</evidence>
<dbReference type="SUPFAM" id="SSF53098">
    <property type="entry name" value="Ribonuclease H-like"/>
    <property type="match status" value="1"/>
</dbReference>
<dbReference type="InterPro" id="IPR025246">
    <property type="entry name" value="IS30-like_HTH"/>
</dbReference>
<accession>A0A6G9CS40</accession>
<dbReference type="Pfam" id="PF00665">
    <property type="entry name" value="rve"/>
    <property type="match status" value="1"/>
</dbReference>
<dbReference type="InterPro" id="IPR001584">
    <property type="entry name" value="Integrase_cat-core"/>
</dbReference>
<dbReference type="PANTHER" id="PTHR10948">
    <property type="entry name" value="TRANSPOSASE"/>
    <property type="match status" value="1"/>
</dbReference>
<dbReference type="PANTHER" id="PTHR10948:SF23">
    <property type="entry name" value="TRANSPOSASE INSI FOR INSERTION SEQUENCE ELEMENT IS30A-RELATED"/>
    <property type="match status" value="1"/>
</dbReference>
<dbReference type="AlphaFoldDB" id="A0A6G9CS40"/>
<evidence type="ECO:0000256" key="2">
    <source>
        <dbReference type="SAM" id="MobiDB-lite"/>
    </source>
</evidence>
<feature type="region of interest" description="Disordered" evidence="2">
    <location>
        <begin position="373"/>
        <end position="393"/>
    </location>
</feature>
<dbReference type="EMBL" id="CP050124">
    <property type="protein sequence ID" value="QIP39865.1"/>
    <property type="molecule type" value="Genomic_DNA"/>
</dbReference>
<gene>
    <name evidence="4" type="ORF">G9444_2621</name>
</gene>
<dbReference type="PROSITE" id="PS50994">
    <property type="entry name" value="INTEGRASE"/>
    <property type="match status" value="1"/>
</dbReference>
<feature type="compositionally biased region" description="Basic and acidic residues" evidence="2">
    <location>
        <begin position="373"/>
        <end position="385"/>
    </location>
</feature>
<feature type="compositionally biased region" description="Basic and acidic residues" evidence="2">
    <location>
        <begin position="223"/>
        <end position="242"/>
    </location>
</feature>
<dbReference type="Pfam" id="PF13936">
    <property type="entry name" value="HTH_38"/>
    <property type="match status" value="1"/>
</dbReference>
<feature type="domain" description="Integrase catalytic" evidence="3">
    <location>
        <begin position="234"/>
        <end position="387"/>
    </location>
</feature>
<organism evidence="4 5">
    <name type="scientific">Rhodococcus erythropolis</name>
    <name type="common">Arthrobacter picolinophilus</name>
    <dbReference type="NCBI Taxonomy" id="1833"/>
    <lineage>
        <taxon>Bacteria</taxon>
        <taxon>Bacillati</taxon>
        <taxon>Actinomycetota</taxon>
        <taxon>Actinomycetes</taxon>
        <taxon>Mycobacteriales</taxon>
        <taxon>Nocardiaceae</taxon>
        <taxon>Rhodococcus</taxon>
        <taxon>Rhodococcus erythropolis group</taxon>
    </lineage>
</organism>
<reference evidence="4 5" key="1">
    <citation type="submission" date="2020-03" db="EMBL/GenBank/DDBJ databases">
        <title>Screen low temperature-resistant strains for efficient degradation of petroleum hydrocarbons under the low temperature.</title>
        <authorList>
            <person name="Wang Y."/>
            <person name="Chen J."/>
        </authorList>
    </citation>
    <scope>NUCLEOTIDE SEQUENCE [LARGE SCALE GENOMIC DNA]</scope>
    <source>
        <strain evidence="4 5">KB1</strain>
    </source>
</reference>
<dbReference type="GO" id="GO:0032196">
    <property type="term" value="P:transposition"/>
    <property type="evidence" value="ECO:0007669"/>
    <property type="project" value="TreeGrafter"/>
</dbReference>
<evidence type="ECO:0000259" key="3">
    <source>
        <dbReference type="PROSITE" id="PS50994"/>
    </source>
</evidence>
<dbReference type="NCBIfam" id="NF033563">
    <property type="entry name" value="transpos_IS30"/>
    <property type="match status" value="1"/>
</dbReference>
<dbReference type="GO" id="GO:0015074">
    <property type="term" value="P:DNA integration"/>
    <property type="evidence" value="ECO:0007669"/>
    <property type="project" value="InterPro"/>
</dbReference>
<dbReference type="Gene3D" id="3.30.420.10">
    <property type="entry name" value="Ribonuclease H-like superfamily/Ribonuclease H"/>
    <property type="match status" value="1"/>
</dbReference>
<dbReference type="GO" id="GO:0004803">
    <property type="term" value="F:transposase activity"/>
    <property type="evidence" value="ECO:0007669"/>
    <property type="project" value="TreeGrafter"/>
</dbReference>
<name>A0A6G9CS40_RHOER</name>
<evidence type="ECO:0000256" key="1">
    <source>
        <dbReference type="ARBA" id="ARBA00023172"/>
    </source>
</evidence>
<dbReference type="Proteomes" id="UP000502345">
    <property type="component" value="Chromosome"/>
</dbReference>
<dbReference type="GO" id="GO:0003676">
    <property type="term" value="F:nucleic acid binding"/>
    <property type="evidence" value="ECO:0007669"/>
    <property type="project" value="InterPro"/>
</dbReference>
<proteinExistence type="predicted"/>
<dbReference type="InterPro" id="IPR036397">
    <property type="entry name" value="RNaseH_sf"/>
</dbReference>
<dbReference type="InterPro" id="IPR051917">
    <property type="entry name" value="Transposase-Integrase"/>
</dbReference>
<dbReference type="GO" id="GO:0006310">
    <property type="term" value="P:DNA recombination"/>
    <property type="evidence" value="ECO:0007669"/>
    <property type="project" value="UniProtKB-KW"/>
</dbReference>
<sequence length="393" mass="44614">MIVEAWMGNKALGFTMDQENTIWEMWRRGDSLSATGRVLGESVPQIGRFLRKSGGIRPLPRRRRASHLTAGEREEISRGIAAGDSARTIADKLGRSPSTIAREIARNGGREHYRATPADAAAYVRARRPQISTLSTRHFLREVVTGKLSEQWSPQQISAWLRREYPSDPQMWVSHETIYRCLYIPSRQVFDDTKFHELRTDRRIRRPRGKKRSHGRGQIRNRVPIDHRSPAADARSEPGHLEGDLVFGTRPSAVATLVDRQSRAVHVVALPDGYRAETVADALIAYLGRLPAHLRRSLTWDRGQEMAAHERITAALDLPVYFCAPHHPWQRGTNENTNGLLRQYLRKNADLRTFSQEGLNSIAARLNDRPRRALDWDSPRQREDQVLGSSAVG</sequence>
<feature type="compositionally biased region" description="Basic residues" evidence="2">
    <location>
        <begin position="202"/>
        <end position="219"/>
    </location>
</feature>